<feature type="domain" description="N-acetyltransferase" evidence="1">
    <location>
        <begin position="32"/>
        <end position="170"/>
    </location>
</feature>
<sequence>MSHFWQGLTFQPTADRFMPALRAVPPFKPPVGLTLELSEQIPQITEFLKMNFGKVGGPRLCPILCPEELILTATDLSGQIVGSIRYRRAATFEGQSIHCIDCFCVKQEYRGSGLATALLLTLHELTNKRNLRYSIFLKEGRPIPGQIPFYSSTYVYKATTTDNPKMKPIPTDLAVRLADCYRQMNPDTVWIHSPDNPNQAWYLYKDGIQTLFVCIQDSFQEWRGGRIGWLTACFRIGSVPLDMTLSVPGFRWIWSDKVFLNGDEQGWIDDGPFHWYGYQWTSCLRPSRCYAIVV</sequence>
<name>A0A6C0APS1_9ZZZZ</name>
<dbReference type="InterPro" id="IPR000182">
    <property type="entry name" value="GNAT_dom"/>
</dbReference>
<dbReference type="SUPFAM" id="SSF55729">
    <property type="entry name" value="Acyl-CoA N-acyltransferases (Nat)"/>
    <property type="match status" value="1"/>
</dbReference>
<protein>
    <recommendedName>
        <fullName evidence="1">N-acetyltransferase domain-containing protein</fullName>
    </recommendedName>
</protein>
<dbReference type="GO" id="GO:0016747">
    <property type="term" value="F:acyltransferase activity, transferring groups other than amino-acyl groups"/>
    <property type="evidence" value="ECO:0007669"/>
    <property type="project" value="InterPro"/>
</dbReference>
<dbReference type="Pfam" id="PF13508">
    <property type="entry name" value="Acetyltransf_7"/>
    <property type="match status" value="1"/>
</dbReference>
<evidence type="ECO:0000259" key="1">
    <source>
        <dbReference type="PROSITE" id="PS51186"/>
    </source>
</evidence>
<accession>A0A6C0APS1</accession>
<dbReference type="InterPro" id="IPR016181">
    <property type="entry name" value="Acyl_CoA_acyltransferase"/>
</dbReference>
<dbReference type="EMBL" id="MN740759">
    <property type="protein sequence ID" value="QHS81722.1"/>
    <property type="molecule type" value="Genomic_DNA"/>
</dbReference>
<dbReference type="Gene3D" id="3.40.630.30">
    <property type="match status" value="1"/>
</dbReference>
<dbReference type="AlphaFoldDB" id="A0A6C0APS1"/>
<evidence type="ECO:0000313" key="2">
    <source>
        <dbReference type="EMBL" id="QHS81722.1"/>
    </source>
</evidence>
<dbReference type="PROSITE" id="PS51186">
    <property type="entry name" value="GNAT"/>
    <property type="match status" value="1"/>
</dbReference>
<proteinExistence type="predicted"/>
<reference evidence="2" key="1">
    <citation type="journal article" date="2020" name="Nature">
        <title>Giant virus diversity and host interactions through global metagenomics.</title>
        <authorList>
            <person name="Schulz F."/>
            <person name="Roux S."/>
            <person name="Paez-Espino D."/>
            <person name="Jungbluth S."/>
            <person name="Walsh D.A."/>
            <person name="Denef V.J."/>
            <person name="McMahon K.D."/>
            <person name="Konstantinidis K.T."/>
            <person name="Eloe-Fadrosh E.A."/>
            <person name="Kyrpides N.C."/>
            <person name="Woyke T."/>
        </authorList>
    </citation>
    <scope>NUCLEOTIDE SEQUENCE</scope>
    <source>
        <strain evidence="2">GVMAG-S-1101164-72</strain>
    </source>
</reference>
<organism evidence="2">
    <name type="scientific">viral metagenome</name>
    <dbReference type="NCBI Taxonomy" id="1070528"/>
    <lineage>
        <taxon>unclassified sequences</taxon>
        <taxon>metagenomes</taxon>
        <taxon>organismal metagenomes</taxon>
    </lineage>
</organism>